<keyword evidence="4" id="KW-1185">Reference proteome</keyword>
<dbReference type="PANTHER" id="PTHR43201:SF8">
    <property type="entry name" value="ACYL-COA SYNTHETASE FAMILY MEMBER 3"/>
    <property type="match status" value="1"/>
</dbReference>
<comment type="caution">
    <text evidence="3">The sequence shown here is derived from an EMBL/GenBank/DDBJ whole genome shotgun (WGS) entry which is preliminary data.</text>
</comment>
<dbReference type="InterPro" id="IPR042099">
    <property type="entry name" value="ANL_N_sf"/>
</dbReference>
<dbReference type="SUPFAM" id="SSF56801">
    <property type="entry name" value="Acetyl-CoA synthetase-like"/>
    <property type="match status" value="1"/>
</dbReference>
<dbReference type="OrthoDB" id="429813at2759"/>
<evidence type="ECO:0000259" key="2">
    <source>
        <dbReference type="Pfam" id="PF00501"/>
    </source>
</evidence>
<dbReference type="PANTHER" id="PTHR43201">
    <property type="entry name" value="ACYL-COA SYNTHETASE"/>
    <property type="match status" value="1"/>
</dbReference>
<gene>
    <name evidence="3" type="ORF">CPB83DRAFT_848968</name>
</gene>
<dbReference type="EMBL" id="MU157835">
    <property type="protein sequence ID" value="KAF9531400.1"/>
    <property type="molecule type" value="Genomic_DNA"/>
</dbReference>
<dbReference type="Gene3D" id="3.40.50.12780">
    <property type="entry name" value="N-terminal domain of ligase-like"/>
    <property type="match status" value="1"/>
</dbReference>
<dbReference type="GO" id="GO:0031956">
    <property type="term" value="F:medium-chain fatty acid-CoA ligase activity"/>
    <property type="evidence" value="ECO:0007669"/>
    <property type="project" value="TreeGrafter"/>
</dbReference>
<comment type="similarity">
    <text evidence="1">Belongs to the ATP-dependent AMP-binding enzyme family.</text>
</comment>
<proteinExistence type="inferred from homology"/>
<feature type="domain" description="AMP-dependent synthetase/ligase" evidence="2">
    <location>
        <begin position="34"/>
        <end position="351"/>
    </location>
</feature>
<protein>
    <submittedName>
        <fullName evidence="3">Acetyl-CoA synthetase-like protein</fullName>
    </submittedName>
</protein>
<dbReference type="Pfam" id="PF23562">
    <property type="entry name" value="AMP-binding_C_3"/>
    <property type="match status" value="1"/>
</dbReference>
<sequence length="540" mass="60147">MPHFLQDVLDALKVYSSRPLIKLLSGSKEGKPSWRTVRYGEFLQDIEKVAGYWAKHLEVVDVKPNDVVGIWVTGEQYHDLVYLYGLSRAGYTPQMLNKGMSVGGSAVVIDVLAATGAKAILFDSFYKDYVSTMPLVGFEFLDVASIPPLERVLPQLPDADENDIAIIFHTSGTTSGRPKPIPETQKWVINQSTLGWAQRYQGKEEVVVVNNIGSFANVGSATAVTYISRNGQCLIQTPRPDFDEVEFLAMIDEGLRFVLLYAPWLSKLVSNAKSNKEVYSALKKVAQVTYTGAALNPEDEQWLIKNGIPLTVMYACTETAACLTSLITEPEHLPSMRPLKNVKCTLIPIDPPKEELDGENEKRAGGGKFFDLLIPADAPNCPHPTVRNRPTGHITGDLFEETAPGFYAFRGRTDDWIRTGKQLIFCDTKGIEDNILREAADLVKNSVVVGHYKPGIVLIVEPAVPEPEDEEKLKADILSRHAKYNDRLFFHEQLRSTLQVILAAQGTLPRTVEKGNIRRKATEEQNSKSLEDIYAKLKTW</sequence>
<dbReference type="AlphaFoldDB" id="A0A9P6EM54"/>
<dbReference type="GO" id="GO:0006631">
    <property type="term" value="P:fatty acid metabolic process"/>
    <property type="evidence" value="ECO:0007669"/>
    <property type="project" value="TreeGrafter"/>
</dbReference>
<dbReference type="InterPro" id="IPR000873">
    <property type="entry name" value="AMP-dep_synth/lig_dom"/>
</dbReference>
<accession>A0A9P6EM54</accession>
<dbReference type="Proteomes" id="UP000807306">
    <property type="component" value="Unassembled WGS sequence"/>
</dbReference>
<name>A0A9P6EM54_9AGAR</name>
<reference evidence="3" key="1">
    <citation type="submission" date="2020-11" db="EMBL/GenBank/DDBJ databases">
        <authorList>
            <consortium name="DOE Joint Genome Institute"/>
            <person name="Ahrendt S."/>
            <person name="Riley R."/>
            <person name="Andreopoulos W."/>
            <person name="Labutti K."/>
            <person name="Pangilinan J."/>
            <person name="Ruiz-Duenas F.J."/>
            <person name="Barrasa J.M."/>
            <person name="Sanchez-Garcia M."/>
            <person name="Camarero S."/>
            <person name="Miyauchi S."/>
            <person name="Serrano A."/>
            <person name="Linde D."/>
            <person name="Babiker R."/>
            <person name="Drula E."/>
            <person name="Ayuso-Fernandez I."/>
            <person name="Pacheco R."/>
            <person name="Padilla G."/>
            <person name="Ferreira P."/>
            <person name="Barriuso J."/>
            <person name="Kellner H."/>
            <person name="Castanera R."/>
            <person name="Alfaro M."/>
            <person name="Ramirez L."/>
            <person name="Pisabarro A.G."/>
            <person name="Kuo A."/>
            <person name="Tritt A."/>
            <person name="Lipzen A."/>
            <person name="He G."/>
            <person name="Yan M."/>
            <person name="Ng V."/>
            <person name="Cullen D."/>
            <person name="Martin F."/>
            <person name="Rosso M.-N."/>
            <person name="Henrissat B."/>
            <person name="Hibbett D."/>
            <person name="Martinez A.T."/>
            <person name="Grigoriev I.V."/>
        </authorList>
    </citation>
    <scope>NUCLEOTIDE SEQUENCE</scope>
    <source>
        <strain evidence="3">CBS 506.95</strain>
    </source>
</reference>
<organism evidence="3 4">
    <name type="scientific">Crepidotus variabilis</name>
    <dbReference type="NCBI Taxonomy" id="179855"/>
    <lineage>
        <taxon>Eukaryota</taxon>
        <taxon>Fungi</taxon>
        <taxon>Dikarya</taxon>
        <taxon>Basidiomycota</taxon>
        <taxon>Agaricomycotina</taxon>
        <taxon>Agaricomycetes</taxon>
        <taxon>Agaricomycetidae</taxon>
        <taxon>Agaricales</taxon>
        <taxon>Agaricineae</taxon>
        <taxon>Crepidotaceae</taxon>
        <taxon>Crepidotus</taxon>
    </lineage>
</organism>
<dbReference type="Pfam" id="PF00501">
    <property type="entry name" value="AMP-binding"/>
    <property type="match status" value="1"/>
</dbReference>
<evidence type="ECO:0000313" key="4">
    <source>
        <dbReference type="Proteomes" id="UP000807306"/>
    </source>
</evidence>
<evidence type="ECO:0000256" key="1">
    <source>
        <dbReference type="ARBA" id="ARBA00006432"/>
    </source>
</evidence>
<evidence type="ECO:0000313" key="3">
    <source>
        <dbReference type="EMBL" id="KAF9531400.1"/>
    </source>
</evidence>